<proteinExistence type="predicted"/>
<dbReference type="EMBL" id="BLXU01000007">
    <property type="protein sequence ID" value="GFO51990.1"/>
    <property type="molecule type" value="Genomic_DNA"/>
</dbReference>
<name>A0A6L2ZWU8_9LACT</name>
<protein>
    <submittedName>
        <fullName evidence="2">Uncharacterized protein</fullName>
    </submittedName>
</protein>
<evidence type="ECO:0000256" key="1">
    <source>
        <dbReference type="SAM" id="MobiDB-lite"/>
    </source>
</evidence>
<reference evidence="2 3" key="1">
    <citation type="submission" date="2020-06" db="EMBL/GenBank/DDBJ databases">
        <title>Draft genome sequence of Lactic acid bacteria from Okinawan-style tofu.</title>
        <authorList>
            <person name="Takara I."/>
            <person name="Ikematsu S."/>
        </authorList>
    </citation>
    <scope>NUCLEOTIDE SEQUENCE [LARGE SCALE GENOMIC DNA]</scope>
    <source>
        <strain evidence="3">lg38</strain>
    </source>
</reference>
<dbReference type="AlphaFoldDB" id="A0A6L2ZWU8"/>
<accession>A0A6L2ZWU8</accession>
<feature type="region of interest" description="Disordered" evidence="1">
    <location>
        <begin position="46"/>
        <end position="75"/>
    </location>
</feature>
<gene>
    <name evidence="2" type="ORF">ikelab_12650</name>
</gene>
<evidence type="ECO:0000313" key="2">
    <source>
        <dbReference type="EMBL" id="GFO51990.1"/>
    </source>
</evidence>
<organism evidence="2 3">
    <name type="scientific">Lactococcus garvieae</name>
    <dbReference type="NCBI Taxonomy" id="1363"/>
    <lineage>
        <taxon>Bacteria</taxon>
        <taxon>Bacillati</taxon>
        <taxon>Bacillota</taxon>
        <taxon>Bacilli</taxon>
        <taxon>Lactobacillales</taxon>
        <taxon>Streptococcaceae</taxon>
        <taxon>Lactococcus</taxon>
    </lineage>
</organism>
<comment type="caution">
    <text evidence="2">The sequence shown here is derived from an EMBL/GenBank/DDBJ whole genome shotgun (WGS) entry which is preliminary data.</text>
</comment>
<dbReference type="Proteomes" id="UP000504756">
    <property type="component" value="Unassembled WGS sequence"/>
</dbReference>
<sequence length="75" mass="8849">MIDFRKLNHLFFIAEFPSCIRIESTIGILITKSKIIIFLNPEKISLKVPSTNPNEEKKNSRMNTKRRESKKLSEW</sequence>
<evidence type="ECO:0000313" key="3">
    <source>
        <dbReference type="Proteomes" id="UP000504756"/>
    </source>
</evidence>